<keyword evidence="1" id="KW-0378">Hydrolase</keyword>
<organism evidence="1 2">
    <name type="scientific">Leucogyrophana mollusca</name>
    <dbReference type="NCBI Taxonomy" id="85980"/>
    <lineage>
        <taxon>Eukaryota</taxon>
        <taxon>Fungi</taxon>
        <taxon>Dikarya</taxon>
        <taxon>Basidiomycota</taxon>
        <taxon>Agaricomycotina</taxon>
        <taxon>Agaricomycetes</taxon>
        <taxon>Agaricomycetidae</taxon>
        <taxon>Boletales</taxon>
        <taxon>Boletales incertae sedis</taxon>
        <taxon>Leucogyrophana</taxon>
    </lineage>
</organism>
<dbReference type="Proteomes" id="UP000790709">
    <property type="component" value="Unassembled WGS sequence"/>
</dbReference>
<comment type="caution">
    <text evidence="1">The sequence shown here is derived from an EMBL/GenBank/DDBJ whole genome shotgun (WGS) entry which is preliminary data.</text>
</comment>
<proteinExistence type="predicted"/>
<sequence length="679" mass="75484">MYWKHRNAKKPSPFTEVKLGVWRILIAQEPGLALPGLNWNILPVNASVLRRAFSDVYAISAPLFCCLVLINVWMAIETPLSLYFSSQLLFYIEHRIADGTASSSHTTGLYWATAARIACSILTGLARWIDQRLTIIYEARVKYHFQERLLEANLKRDLPTSQEAKAISSPNPSAVFDCVQHAFELAKSSLSFGLQLKLIHQVLSSGVKNAGPVFVALCLVPLLVPKMLQSRLWSKSYIIQAINPHYVRKTALNKLADDDYKQEVMGGDLSEYIVKEYRDARNSLGNTPDTSPHQLYGLSKTALPAMGLSVCTDLPLIYFAGLAIIRPAQLSLMHIAVLEQTSVMLRHTFSTIVWMSEFLPRQVAPVEALYRILAIENQVKDGETPYPAEDTPSEAGMSIDVRNLSFTYPGSKSTRDALTDISFSIKSGQLVVIVGANGSGKSTVIKLLNRTYDPTSGDIIVDKHPISSYRIADLRRATANLAQDHHLFPVSIAENIGLGHPAMVGDSERVVECAKLAGAHGFVEKFEEGYKTVLEPDSDTHLSFGGEDNEDLKKELKKIERKIDVSGGERQRLVASRTFMRLISKDIKFVTVDEPSSALDPQGEYDLFERLRQARQGRTMIFVTHRFGHLTKYADLIICMKDGTVVETGTHSDLIGRNGEYAHLYNVQAKAFAAESIVN</sequence>
<dbReference type="EMBL" id="MU266564">
    <property type="protein sequence ID" value="KAH7920697.1"/>
    <property type="molecule type" value="Genomic_DNA"/>
</dbReference>
<evidence type="ECO:0000313" key="1">
    <source>
        <dbReference type="EMBL" id="KAH7920697.1"/>
    </source>
</evidence>
<evidence type="ECO:0000313" key="2">
    <source>
        <dbReference type="Proteomes" id="UP000790709"/>
    </source>
</evidence>
<protein>
    <submittedName>
        <fullName evidence="1">P-loop containing nucleoside triphosphate hydrolase protein</fullName>
    </submittedName>
</protein>
<reference evidence="1" key="1">
    <citation type="journal article" date="2021" name="New Phytol.">
        <title>Evolutionary innovations through gain and loss of genes in the ectomycorrhizal Boletales.</title>
        <authorList>
            <person name="Wu G."/>
            <person name="Miyauchi S."/>
            <person name="Morin E."/>
            <person name="Kuo A."/>
            <person name="Drula E."/>
            <person name="Varga T."/>
            <person name="Kohler A."/>
            <person name="Feng B."/>
            <person name="Cao Y."/>
            <person name="Lipzen A."/>
            <person name="Daum C."/>
            <person name="Hundley H."/>
            <person name="Pangilinan J."/>
            <person name="Johnson J."/>
            <person name="Barry K."/>
            <person name="LaButti K."/>
            <person name="Ng V."/>
            <person name="Ahrendt S."/>
            <person name="Min B."/>
            <person name="Choi I.G."/>
            <person name="Park H."/>
            <person name="Plett J.M."/>
            <person name="Magnuson J."/>
            <person name="Spatafora J.W."/>
            <person name="Nagy L.G."/>
            <person name="Henrissat B."/>
            <person name="Grigoriev I.V."/>
            <person name="Yang Z.L."/>
            <person name="Xu J."/>
            <person name="Martin F.M."/>
        </authorList>
    </citation>
    <scope>NUCLEOTIDE SEQUENCE</scope>
    <source>
        <strain evidence="1">KUC20120723A-06</strain>
    </source>
</reference>
<gene>
    <name evidence="1" type="ORF">BV22DRAFT_1039557</name>
</gene>
<keyword evidence="2" id="KW-1185">Reference proteome</keyword>
<name>A0ACB8B5N2_9AGAM</name>
<accession>A0ACB8B5N2</accession>